<dbReference type="EMBL" id="CADCTW010000193">
    <property type="protein sequence ID" value="CAA9358324.1"/>
    <property type="molecule type" value="Genomic_DNA"/>
</dbReference>
<protein>
    <submittedName>
        <fullName evidence="2">Uncharacterized protein</fullName>
    </submittedName>
</protein>
<gene>
    <name evidence="2" type="ORF">AVDCRST_MAG68-4159</name>
</gene>
<feature type="region of interest" description="Disordered" evidence="1">
    <location>
        <begin position="1"/>
        <end position="83"/>
    </location>
</feature>
<accession>A0A6J4MHX5</accession>
<feature type="compositionally biased region" description="Basic residues" evidence="1">
    <location>
        <begin position="62"/>
        <end position="72"/>
    </location>
</feature>
<dbReference type="AlphaFoldDB" id="A0A6J4MHX5"/>
<feature type="non-terminal residue" evidence="2">
    <location>
        <position position="1"/>
    </location>
</feature>
<proteinExistence type="predicted"/>
<name>A0A6J4MHX5_9BACT</name>
<evidence type="ECO:0000313" key="2">
    <source>
        <dbReference type="EMBL" id="CAA9358324.1"/>
    </source>
</evidence>
<evidence type="ECO:0000256" key="1">
    <source>
        <dbReference type="SAM" id="MobiDB-lite"/>
    </source>
</evidence>
<feature type="non-terminal residue" evidence="2">
    <location>
        <position position="116"/>
    </location>
</feature>
<sequence length="116" mass="12347">GGQDLGGCAGPRRRDHGRDRGLRAVGRGPRQQAPHGGGRGRGLRGHPGALVRQRGRGAQGRAHPHLCLRRPRQPGVLAQDRGGGVVRLREALQGLLRPAGWERRQAVPGGPPLRAM</sequence>
<reference evidence="2" key="1">
    <citation type="submission" date="2020-02" db="EMBL/GenBank/DDBJ databases">
        <authorList>
            <person name="Meier V. D."/>
        </authorList>
    </citation>
    <scope>NUCLEOTIDE SEQUENCE</scope>
    <source>
        <strain evidence="2">AVDCRST_MAG68</strain>
    </source>
</reference>
<organism evidence="2">
    <name type="scientific">uncultured Gemmatimonadota bacterium</name>
    <dbReference type="NCBI Taxonomy" id="203437"/>
    <lineage>
        <taxon>Bacteria</taxon>
        <taxon>Pseudomonadati</taxon>
        <taxon>Gemmatimonadota</taxon>
        <taxon>environmental samples</taxon>
    </lineage>
</organism>